<sequence>MLAFHDGLHPKDHPHAPGFHEDNQGRANACRPVDFFRNCTRVNLNNNRTPEEEAAGEPWRKISYSMYGSMEGDGPDFTETLDICVDGNDLRVKPDGK</sequence>
<dbReference type="Proteomes" id="UP000601435">
    <property type="component" value="Unassembled WGS sequence"/>
</dbReference>
<reference evidence="2" key="1">
    <citation type="submission" date="2021-02" db="EMBL/GenBank/DDBJ databases">
        <authorList>
            <person name="Dougan E. K."/>
            <person name="Rhodes N."/>
            <person name="Thang M."/>
            <person name="Chan C."/>
        </authorList>
    </citation>
    <scope>NUCLEOTIDE SEQUENCE</scope>
</reference>
<organism evidence="2 3">
    <name type="scientific">Symbiodinium necroappetens</name>
    <dbReference type="NCBI Taxonomy" id="1628268"/>
    <lineage>
        <taxon>Eukaryota</taxon>
        <taxon>Sar</taxon>
        <taxon>Alveolata</taxon>
        <taxon>Dinophyceae</taxon>
        <taxon>Suessiales</taxon>
        <taxon>Symbiodiniaceae</taxon>
        <taxon>Symbiodinium</taxon>
    </lineage>
</organism>
<gene>
    <name evidence="2" type="ORF">SNEC2469_LOCUS13853</name>
</gene>
<comment type="caution">
    <text evidence="2">The sequence shown here is derived from an EMBL/GenBank/DDBJ whole genome shotgun (WGS) entry which is preliminary data.</text>
</comment>
<evidence type="ECO:0000313" key="3">
    <source>
        <dbReference type="Proteomes" id="UP000601435"/>
    </source>
</evidence>
<feature type="compositionally biased region" description="Basic and acidic residues" evidence="1">
    <location>
        <begin position="1"/>
        <end position="24"/>
    </location>
</feature>
<feature type="non-terminal residue" evidence="2">
    <location>
        <position position="97"/>
    </location>
</feature>
<name>A0A812SK68_9DINO</name>
<feature type="region of interest" description="Disordered" evidence="1">
    <location>
        <begin position="1"/>
        <end position="25"/>
    </location>
</feature>
<evidence type="ECO:0000313" key="2">
    <source>
        <dbReference type="EMBL" id="CAE7487547.1"/>
    </source>
</evidence>
<proteinExistence type="predicted"/>
<protein>
    <submittedName>
        <fullName evidence="2">Uncharacterized protein</fullName>
    </submittedName>
</protein>
<evidence type="ECO:0000256" key="1">
    <source>
        <dbReference type="SAM" id="MobiDB-lite"/>
    </source>
</evidence>
<dbReference type="OrthoDB" id="405916at2759"/>
<keyword evidence="3" id="KW-1185">Reference proteome</keyword>
<dbReference type="EMBL" id="CAJNJA010022153">
    <property type="protein sequence ID" value="CAE7487547.1"/>
    <property type="molecule type" value="Genomic_DNA"/>
</dbReference>
<dbReference type="AlphaFoldDB" id="A0A812SK68"/>
<accession>A0A812SK68</accession>